<reference evidence="1" key="1">
    <citation type="submission" date="2020-11" db="EMBL/GenBank/DDBJ databases">
        <authorList>
            <person name="Tran Van P."/>
        </authorList>
    </citation>
    <scope>NUCLEOTIDE SEQUENCE</scope>
</reference>
<dbReference type="AlphaFoldDB" id="A0A7R9DSG4"/>
<protein>
    <submittedName>
        <fullName evidence="1">Uncharacterized protein</fullName>
    </submittedName>
</protein>
<organism evidence="1">
    <name type="scientific">Timema cristinae</name>
    <name type="common">Walking stick</name>
    <dbReference type="NCBI Taxonomy" id="61476"/>
    <lineage>
        <taxon>Eukaryota</taxon>
        <taxon>Metazoa</taxon>
        <taxon>Ecdysozoa</taxon>
        <taxon>Arthropoda</taxon>
        <taxon>Hexapoda</taxon>
        <taxon>Insecta</taxon>
        <taxon>Pterygota</taxon>
        <taxon>Neoptera</taxon>
        <taxon>Polyneoptera</taxon>
        <taxon>Phasmatodea</taxon>
        <taxon>Timematodea</taxon>
        <taxon>Timematoidea</taxon>
        <taxon>Timematidae</taxon>
        <taxon>Timema</taxon>
    </lineage>
</organism>
<name>A0A7R9DSG4_TIMCR</name>
<proteinExistence type="predicted"/>
<evidence type="ECO:0000313" key="1">
    <source>
        <dbReference type="EMBL" id="CAD7419178.1"/>
    </source>
</evidence>
<gene>
    <name evidence="1" type="ORF">TCEB3V08_LOCUS13646</name>
</gene>
<sequence length="109" mass="11556">MQEGAALRLRGDQRAQDQIKISIESDLTPRVLALLLNHGLLASVVGTPVYPQLIQSALSGDKAPTIDQLVDQPLSAGCEPEASMLRFLHLGVPPSLTTFSAAVAALRSK</sequence>
<dbReference type="EMBL" id="OC345508">
    <property type="protein sequence ID" value="CAD7419178.1"/>
    <property type="molecule type" value="Genomic_DNA"/>
</dbReference>
<accession>A0A7R9DSG4</accession>